<keyword evidence="1" id="KW-0285">Flavoprotein</keyword>
<dbReference type="PROSITE" id="PS51387">
    <property type="entry name" value="FAD_PCMH"/>
    <property type="match status" value="1"/>
</dbReference>
<dbReference type="RefSeq" id="WP_379581180.1">
    <property type="nucleotide sequence ID" value="NZ_JBHUFV010000079.1"/>
</dbReference>
<evidence type="ECO:0000259" key="3">
    <source>
        <dbReference type="PROSITE" id="PS51387"/>
    </source>
</evidence>
<evidence type="ECO:0000256" key="2">
    <source>
        <dbReference type="ARBA" id="ARBA00022827"/>
    </source>
</evidence>
<dbReference type="SUPFAM" id="SSF56176">
    <property type="entry name" value="FAD-binding/transporter-associated domain-like"/>
    <property type="match status" value="1"/>
</dbReference>
<keyword evidence="2" id="KW-0274">FAD</keyword>
<dbReference type="PANTHER" id="PTHR11748">
    <property type="entry name" value="D-LACTATE DEHYDROGENASE"/>
    <property type="match status" value="1"/>
</dbReference>
<evidence type="ECO:0000313" key="5">
    <source>
        <dbReference type="Proteomes" id="UP001597368"/>
    </source>
</evidence>
<keyword evidence="5" id="KW-1185">Reference proteome</keyword>
<accession>A0ABW4TDG8</accession>
<dbReference type="SUPFAM" id="SSF55103">
    <property type="entry name" value="FAD-linked oxidases, C-terminal domain"/>
    <property type="match status" value="1"/>
</dbReference>
<dbReference type="Gene3D" id="3.30.465.10">
    <property type="match status" value="1"/>
</dbReference>
<dbReference type="Proteomes" id="UP001597368">
    <property type="component" value="Unassembled WGS sequence"/>
</dbReference>
<proteinExistence type="predicted"/>
<dbReference type="PANTHER" id="PTHR11748:SF103">
    <property type="entry name" value="GLYCOLATE OXIDASE SUBUNIT GLCE"/>
    <property type="match status" value="1"/>
</dbReference>
<feature type="domain" description="FAD-binding PCMH-type" evidence="3">
    <location>
        <begin position="16"/>
        <end position="195"/>
    </location>
</feature>
<evidence type="ECO:0000313" key="4">
    <source>
        <dbReference type="EMBL" id="MFD1939094.1"/>
    </source>
</evidence>
<dbReference type="InterPro" id="IPR036318">
    <property type="entry name" value="FAD-bd_PCMH-like_sf"/>
</dbReference>
<protein>
    <submittedName>
        <fullName evidence="4">FAD-binding oxidoreductase</fullName>
    </submittedName>
</protein>
<comment type="caution">
    <text evidence="4">The sequence shown here is derived from an EMBL/GenBank/DDBJ whole genome shotgun (WGS) entry which is preliminary data.</text>
</comment>
<organism evidence="4 5">
    <name type="scientific">Nonomuraea mangrovi</name>
    <dbReference type="NCBI Taxonomy" id="2316207"/>
    <lineage>
        <taxon>Bacteria</taxon>
        <taxon>Bacillati</taxon>
        <taxon>Actinomycetota</taxon>
        <taxon>Actinomycetes</taxon>
        <taxon>Streptosporangiales</taxon>
        <taxon>Streptosporangiaceae</taxon>
        <taxon>Nonomuraea</taxon>
    </lineage>
</organism>
<dbReference type="InterPro" id="IPR016169">
    <property type="entry name" value="FAD-bd_PCMH_sub2"/>
</dbReference>
<sequence>MPSGVTVRQAGPDDEVAGVRPRWVALPESVEEIAAVLKASAERDLAVVPAGGGSKLHWGPPPERCDVLLDTCCLNQVVEHASGDLVVKVQAGVTMDALAGTLAAQGQELALDVPVEGATVGGTLATATAGPRSFRYGTARDLIIGITVVLADGTVARSGGKVVKNVAGYDLGKLFTGSYGTLGVIADATFRLHPRAADRRWVTSSVPQATALGSVVTTLAASQDEPTAIEVDRTAGEGRVELAVLVEGTAARSRAESVAALVGGQAAIEGRPPSWWGVLPDDEVLLEVRFPPSRADQVLQETLGLGAAVRGSPASGVVWLGGDEHLMEAVVPLRKRLGEYGGRVTVVVGEPYQGLDRWGEISALPLMRRVKERFDPGRRMSPGRFVGGI</sequence>
<dbReference type="Pfam" id="PF01565">
    <property type="entry name" value="FAD_binding_4"/>
    <property type="match status" value="1"/>
</dbReference>
<dbReference type="InterPro" id="IPR016166">
    <property type="entry name" value="FAD-bd_PCMH"/>
</dbReference>
<name>A0ABW4TDG8_9ACTN</name>
<dbReference type="InterPro" id="IPR016164">
    <property type="entry name" value="FAD-linked_Oxase-like_C"/>
</dbReference>
<reference evidence="5" key="1">
    <citation type="journal article" date="2019" name="Int. J. Syst. Evol. Microbiol.">
        <title>The Global Catalogue of Microorganisms (GCM) 10K type strain sequencing project: providing services to taxonomists for standard genome sequencing and annotation.</title>
        <authorList>
            <consortium name="The Broad Institute Genomics Platform"/>
            <consortium name="The Broad Institute Genome Sequencing Center for Infectious Disease"/>
            <person name="Wu L."/>
            <person name="Ma J."/>
        </authorList>
    </citation>
    <scope>NUCLEOTIDE SEQUENCE [LARGE SCALE GENOMIC DNA]</scope>
    <source>
        <strain evidence="5">ICMP 6774ER</strain>
    </source>
</reference>
<dbReference type="InterPro" id="IPR006094">
    <property type="entry name" value="Oxid_FAD_bind_N"/>
</dbReference>
<dbReference type="EMBL" id="JBHUFV010000079">
    <property type="protein sequence ID" value="MFD1939094.1"/>
    <property type="molecule type" value="Genomic_DNA"/>
</dbReference>
<evidence type="ECO:0000256" key="1">
    <source>
        <dbReference type="ARBA" id="ARBA00022630"/>
    </source>
</evidence>
<gene>
    <name evidence="4" type="ORF">ACFSKW_47300</name>
</gene>